<feature type="non-terminal residue" evidence="1">
    <location>
        <position position="30"/>
    </location>
</feature>
<dbReference type="AlphaFoldDB" id="A0A0G1PQY8"/>
<gene>
    <name evidence="1" type="ORF">UX10_C0004G0001</name>
</gene>
<protein>
    <recommendedName>
        <fullName evidence="3">PRC-barrel domain-containing protein</fullName>
    </recommendedName>
</protein>
<evidence type="ECO:0000313" key="2">
    <source>
        <dbReference type="Proteomes" id="UP000033999"/>
    </source>
</evidence>
<evidence type="ECO:0000313" key="1">
    <source>
        <dbReference type="EMBL" id="KKU07873.1"/>
    </source>
</evidence>
<dbReference type="Proteomes" id="UP000033999">
    <property type="component" value="Unassembled WGS sequence"/>
</dbReference>
<evidence type="ECO:0008006" key="3">
    <source>
        <dbReference type="Google" id="ProtNLM"/>
    </source>
</evidence>
<sequence length="30" mass="3371">MIYLSHLLNAKVFDSSDARVGVLKDIIVRP</sequence>
<comment type="caution">
    <text evidence="1">The sequence shown here is derived from an EMBL/GenBank/DDBJ whole genome shotgun (WGS) entry which is preliminary data.</text>
</comment>
<dbReference type="EMBL" id="LCKX01000004">
    <property type="protein sequence ID" value="KKU07873.1"/>
    <property type="molecule type" value="Genomic_DNA"/>
</dbReference>
<proteinExistence type="predicted"/>
<name>A0A0G1PQY8_9BACT</name>
<organism evidence="1 2">
    <name type="scientific">Candidatus Magasanikbacteria bacterium GW2011_GWA2_45_39</name>
    <dbReference type="NCBI Taxonomy" id="1619041"/>
    <lineage>
        <taxon>Bacteria</taxon>
        <taxon>Candidatus Magasanikiibacteriota</taxon>
    </lineage>
</organism>
<accession>A0A0G1PQY8</accession>
<reference evidence="1 2" key="1">
    <citation type="journal article" date="2015" name="Nature">
        <title>rRNA introns, odd ribosomes, and small enigmatic genomes across a large radiation of phyla.</title>
        <authorList>
            <person name="Brown C.T."/>
            <person name="Hug L.A."/>
            <person name="Thomas B.C."/>
            <person name="Sharon I."/>
            <person name="Castelle C.J."/>
            <person name="Singh A."/>
            <person name="Wilkins M.J."/>
            <person name="Williams K.H."/>
            <person name="Banfield J.F."/>
        </authorList>
    </citation>
    <scope>NUCLEOTIDE SEQUENCE [LARGE SCALE GENOMIC DNA]</scope>
</reference>